<dbReference type="Proteomes" id="UP001558613">
    <property type="component" value="Unassembled WGS sequence"/>
</dbReference>
<protein>
    <submittedName>
        <fullName evidence="2">Uncharacterized protein</fullName>
    </submittedName>
</protein>
<proteinExistence type="predicted"/>
<keyword evidence="3" id="KW-1185">Reference proteome</keyword>
<dbReference type="PANTHER" id="PTHR47331:SF5">
    <property type="entry name" value="RIBONUCLEASE H"/>
    <property type="match status" value="1"/>
</dbReference>
<name>A0ABR3LRE2_9TELE</name>
<sequence length="424" mass="47869">MQKSGEISGGPSTRPKRQRRPPQYLEDYELGPVRQRTRVSPHTSSLPYMQEERGGALILSPVESTRTSRSSRQVQWDADVSEHIEEYLPSYDLHSGGLQAEWTDTPTPYAEDRNERYGVYRKDTTLRRSMVKMQSSPAQLGSVEREISSLAASVKTSQRATQEPWPVAPPPIQDDFQAQRGEDEYDDSLPPPPWPSNEPMSVPLVCEESQMVTIIERMMNQLQLMRDSAVSSSATKSRLSSTPQRPPARELLDTPPQWSRYYSPVASGPSGTDWAESEPSFKRLPTNMGQRSSFRHLAPQPSSAAVLEKEYRGPTPKIPLFIHRDPMEFSRLKLALTNLLPRDATELFKYQVLVDHLRLEEACLVADSHINSHRPYSDTMAALNEKFGQPHHIALKRIAAVLDSPEIKRGDAAAFERFALHVQS</sequence>
<feature type="region of interest" description="Disordered" evidence="1">
    <location>
        <begin position="1"/>
        <end position="74"/>
    </location>
</feature>
<comment type="caution">
    <text evidence="2">The sequence shown here is derived from an EMBL/GenBank/DDBJ whole genome shotgun (WGS) entry which is preliminary data.</text>
</comment>
<dbReference type="EMBL" id="JAYMGO010000019">
    <property type="protein sequence ID" value="KAL1255454.1"/>
    <property type="molecule type" value="Genomic_DNA"/>
</dbReference>
<feature type="region of interest" description="Disordered" evidence="1">
    <location>
        <begin position="226"/>
        <end position="279"/>
    </location>
</feature>
<gene>
    <name evidence="2" type="ORF">QQF64_013515</name>
</gene>
<feature type="compositionally biased region" description="Low complexity" evidence="1">
    <location>
        <begin position="228"/>
        <end position="242"/>
    </location>
</feature>
<accession>A0ABR3LRE2</accession>
<evidence type="ECO:0000313" key="3">
    <source>
        <dbReference type="Proteomes" id="UP001558613"/>
    </source>
</evidence>
<dbReference type="PANTHER" id="PTHR47331">
    <property type="entry name" value="PHD-TYPE DOMAIN-CONTAINING PROTEIN"/>
    <property type="match status" value="1"/>
</dbReference>
<feature type="region of interest" description="Disordered" evidence="1">
    <location>
        <begin position="181"/>
        <end position="200"/>
    </location>
</feature>
<organism evidence="2 3">
    <name type="scientific">Cirrhinus molitorella</name>
    <name type="common">mud carp</name>
    <dbReference type="NCBI Taxonomy" id="172907"/>
    <lineage>
        <taxon>Eukaryota</taxon>
        <taxon>Metazoa</taxon>
        <taxon>Chordata</taxon>
        <taxon>Craniata</taxon>
        <taxon>Vertebrata</taxon>
        <taxon>Euteleostomi</taxon>
        <taxon>Actinopterygii</taxon>
        <taxon>Neopterygii</taxon>
        <taxon>Teleostei</taxon>
        <taxon>Ostariophysi</taxon>
        <taxon>Cypriniformes</taxon>
        <taxon>Cyprinidae</taxon>
        <taxon>Labeoninae</taxon>
        <taxon>Labeonini</taxon>
        <taxon>Cirrhinus</taxon>
    </lineage>
</organism>
<reference evidence="2 3" key="1">
    <citation type="submission" date="2023-09" db="EMBL/GenBank/DDBJ databases">
        <authorList>
            <person name="Wang M."/>
        </authorList>
    </citation>
    <scope>NUCLEOTIDE SEQUENCE [LARGE SCALE GENOMIC DNA]</scope>
    <source>
        <strain evidence="2">GT-2023</strain>
        <tissue evidence="2">Liver</tissue>
    </source>
</reference>
<feature type="region of interest" description="Disordered" evidence="1">
    <location>
        <begin position="154"/>
        <end position="175"/>
    </location>
</feature>
<feature type="compositionally biased region" description="Polar residues" evidence="1">
    <location>
        <begin position="38"/>
        <end position="47"/>
    </location>
</feature>
<evidence type="ECO:0000313" key="2">
    <source>
        <dbReference type="EMBL" id="KAL1255454.1"/>
    </source>
</evidence>
<evidence type="ECO:0000256" key="1">
    <source>
        <dbReference type="SAM" id="MobiDB-lite"/>
    </source>
</evidence>